<feature type="domain" description="EF-hand" evidence="2">
    <location>
        <begin position="39"/>
        <end position="74"/>
    </location>
</feature>
<proteinExistence type="predicted"/>
<sequence>MRNLLIGSAFVSFSLLAAPTLAAADDWDMDADGTITWAEVEETRKRIFETFDKDGDGALDNAEYTAFDEARAAEAESNPTSLAKRAVAGLSRANTDLNLDGRVTRAEMDTAMRAWFDNIDKDGDGVITKGEY</sequence>
<evidence type="ECO:0000259" key="2">
    <source>
        <dbReference type="PROSITE" id="PS50222"/>
    </source>
</evidence>
<dbReference type="AlphaFoldDB" id="A0A0N7LSM5"/>
<dbReference type="Gene3D" id="1.10.238.10">
    <property type="entry name" value="EF-hand"/>
    <property type="match status" value="2"/>
</dbReference>
<dbReference type="Proteomes" id="UP000054823">
    <property type="component" value="Unassembled WGS sequence"/>
</dbReference>
<dbReference type="Pfam" id="PF13202">
    <property type="entry name" value="EF-hand_5"/>
    <property type="match status" value="2"/>
</dbReference>
<feature type="chain" id="PRO_5006015561" evidence="1">
    <location>
        <begin position="24"/>
        <end position="132"/>
    </location>
</feature>
<dbReference type="PROSITE" id="PS50222">
    <property type="entry name" value="EF_HAND_2"/>
    <property type="match status" value="2"/>
</dbReference>
<gene>
    <name evidence="3" type="ORF">SHM7688_03505</name>
</gene>
<dbReference type="SUPFAM" id="SSF47473">
    <property type="entry name" value="EF-hand"/>
    <property type="match status" value="1"/>
</dbReference>
<organism evidence="3 4">
    <name type="scientific">Shimia marina</name>
    <dbReference type="NCBI Taxonomy" id="321267"/>
    <lineage>
        <taxon>Bacteria</taxon>
        <taxon>Pseudomonadati</taxon>
        <taxon>Pseudomonadota</taxon>
        <taxon>Alphaproteobacteria</taxon>
        <taxon>Rhodobacterales</taxon>
        <taxon>Roseobacteraceae</taxon>
    </lineage>
</organism>
<dbReference type="InterPro" id="IPR018247">
    <property type="entry name" value="EF_Hand_1_Ca_BS"/>
</dbReference>
<evidence type="ECO:0000256" key="1">
    <source>
        <dbReference type="SAM" id="SignalP"/>
    </source>
</evidence>
<dbReference type="OrthoDB" id="7631435at2"/>
<name>A0A0N7LSM5_9RHOB</name>
<keyword evidence="1" id="KW-0732">Signal</keyword>
<feature type="domain" description="EF-hand" evidence="2">
    <location>
        <begin position="107"/>
        <end position="132"/>
    </location>
</feature>
<dbReference type="PROSITE" id="PS00018">
    <property type="entry name" value="EF_HAND_1"/>
    <property type="match status" value="2"/>
</dbReference>
<evidence type="ECO:0000313" key="4">
    <source>
        <dbReference type="Proteomes" id="UP000054823"/>
    </source>
</evidence>
<dbReference type="GO" id="GO:0005509">
    <property type="term" value="F:calcium ion binding"/>
    <property type="evidence" value="ECO:0007669"/>
    <property type="project" value="InterPro"/>
</dbReference>
<dbReference type="STRING" id="321267.SHM7688_03505"/>
<feature type="signal peptide" evidence="1">
    <location>
        <begin position="1"/>
        <end position="23"/>
    </location>
</feature>
<keyword evidence="4" id="KW-1185">Reference proteome</keyword>
<evidence type="ECO:0000313" key="3">
    <source>
        <dbReference type="EMBL" id="CUH54036.1"/>
    </source>
</evidence>
<reference evidence="3 4" key="1">
    <citation type="submission" date="2015-09" db="EMBL/GenBank/DDBJ databases">
        <authorList>
            <consortium name="Swine Surveillance"/>
        </authorList>
    </citation>
    <scope>NUCLEOTIDE SEQUENCE [LARGE SCALE GENOMIC DNA]</scope>
    <source>
        <strain evidence="3 4">CECT 7688</strain>
    </source>
</reference>
<dbReference type="InterPro" id="IPR011992">
    <property type="entry name" value="EF-hand-dom_pair"/>
</dbReference>
<protein>
    <submittedName>
        <fullName evidence="3">EF hand</fullName>
    </submittedName>
</protein>
<accession>A0A0N7LSM5</accession>
<dbReference type="InterPro" id="IPR002048">
    <property type="entry name" value="EF_hand_dom"/>
</dbReference>
<dbReference type="RefSeq" id="WP_058241183.1">
    <property type="nucleotide sequence ID" value="NZ_CYPW01000032.1"/>
</dbReference>
<dbReference type="EMBL" id="CYPW01000032">
    <property type="protein sequence ID" value="CUH54036.1"/>
    <property type="molecule type" value="Genomic_DNA"/>
</dbReference>